<keyword evidence="7" id="KW-0498">Mitosis</keyword>
<keyword evidence="3" id="KW-0963">Cytoplasm</keyword>
<dbReference type="GO" id="GO:0005813">
    <property type="term" value="C:centrosome"/>
    <property type="evidence" value="ECO:0007669"/>
    <property type="project" value="UniProtKB-SubCell"/>
</dbReference>
<evidence type="ECO:0000313" key="19">
    <source>
        <dbReference type="Proteomes" id="UP000248482"/>
    </source>
</evidence>
<dbReference type="GO" id="GO:0005819">
    <property type="term" value="C:spindle"/>
    <property type="evidence" value="ECO:0007669"/>
    <property type="project" value="UniProtKB-SubCell"/>
</dbReference>
<dbReference type="PANTHER" id="PTHR47971">
    <property type="entry name" value="KINESIN-RELATED PROTEIN 6"/>
    <property type="match status" value="1"/>
</dbReference>
<evidence type="ECO:0000256" key="10">
    <source>
        <dbReference type="ARBA" id="ARBA00023175"/>
    </source>
</evidence>
<evidence type="ECO:0000256" key="1">
    <source>
        <dbReference type="ARBA" id="ARBA00004186"/>
    </source>
</evidence>
<keyword evidence="8 14" id="KW-0067">ATP-binding</keyword>
<evidence type="ECO:0000256" key="2">
    <source>
        <dbReference type="ARBA" id="ARBA00004300"/>
    </source>
</evidence>
<dbReference type="RefSeq" id="XP_022365561.1">
    <property type="nucleotide sequence ID" value="XM_022509853.1"/>
</dbReference>
<keyword evidence="10 14" id="KW-0505">Motor protein</keyword>
<feature type="domain" description="Kinesin motor" evidence="18">
    <location>
        <begin position="257"/>
        <end position="587"/>
    </location>
</feature>
<proteinExistence type="inferred from homology"/>
<dbReference type="InterPro" id="IPR019821">
    <property type="entry name" value="Kinesin_motor_CS"/>
</dbReference>
<dbReference type="PROSITE" id="PS00411">
    <property type="entry name" value="KINESIN_MOTOR_1"/>
    <property type="match status" value="1"/>
</dbReference>
<evidence type="ECO:0000256" key="11">
    <source>
        <dbReference type="ARBA" id="ARBA00023212"/>
    </source>
</evidence>
<keyword evidence="11" id="KW-0206">Cytoskeleton</keyword>
<dbReference type="PROSITE" id="PS50067">
    <property type="entry name" value="KINESIN_MOTOR_2"/>
    <property type="match status" value="1"/>
</dbReference>
<dbReference type="Pfam" id="PF00225">
    <property type="entry name" value="Kinesin"/>
    <property type="match status" value="1"/>
</dbReference>
<dbReference type="InterPro" id="IPR001752">
    <property type="entry name" value="Kinesin_motor_dom"/>
</dbReference>
<feature type="coiled-coil region" evidence="16">
    <location>
        <begin position="193"/>
        <end position="220"/>
    </location>
</feature>
<reference evidence="20" key="1">
    <citation type="submission" date="2025-08" db="UniProtKB">
        <authorList>
            <consortium name="RefSeq"/>
        </authorList>
    </citation>
    <scope>IDENTIFICATION</scope>
    <source>
        <tissue evidence="20">Blood</tissue>
    </source>
</reference>
<dbReference type="PRINTS" id="PR00380">
    <property type="entry name" value="KINESINHEAVY"/>
</dbReference>
<evidence type="ECO:0000256" key="4">
    <source>
        <dbReference type="ARBA" id="ARBA00022618"/>
    </source>
</evidence>
<accession>A0A2Y9JXI7</accession>
<evidence type="ECO:0000313" key="20">
    <source>
        <dbReference type="RefSeq" id="XP_022365561.1"/>
    </source>
</evidence>
<dbReference type="GO" id="GO:0005524">
    <property type="term" value="F:ATP binding"/>
    <property type="evidence" value="ECO:0007669"/>
    <property type="project" value="UniProtKB-UniRule"/>
</dbReference>
<dbReference type="Gene3D" id="3.40.850.10">
    <property type="entry name" value="Kinesin motor domain"/>
    <property type="match status" value="1"/>
</dbReference>
<feature type="binding site" evidence="14">
    <location>
        <begin position="347"/>
        <end position="354"/>
    </location>
    <ligand>
        <name>ATP</name>
        <dbReference type="ChEBI" id="CHEBI:30616"/>
    </ligand>
</feature>
<evidence type="ECO:0000256" key="12">
    <source>
        <dbReference type="ARBA" id="ARBA00023306"/>
    </source>
</evidence>
<name>A0A2Y9JXI7_ENHLU</name>
<evidence type="ECO:0000256" key="6">
    <source>
        <dbReference type="ARBA" id="ARBA00022741"/>
    </source>
</evidence>
<evidence type="ECO:0000256" key="5">
    <source>
        <dbReference type="ARBA" id="ARBA00022701"/>
    </source>
</evidence>
<evidence type="ECO:0000256" key="8">
    <source>
        <dbReference type="ARBA" id="ARBA00022840"/>
    </source>
</evidence>
<dbReference type="SMART" id="SM00129">
    <property type="entry name" value="KISc"/>
    <property type="match status" value="1"/>
</dbReference>
<comment type="subcellular location">
    <subcellularLocation>
        <location evidence="2">Cytoplasm</location>
        <location evidence="2">Cytoskeleton</location>
        <location evidence="2">Microtubule organizing center</location>
        <location evidence="2">Centrosome</location>
    </subcellularLocation>
    <subcellularLocation>
        <location evidence="1">Cytoplasm</location>
        <location evidence="1">Cytoskeleton</location>
        <location evidence="1">Spindle</location>
    </subcellularLocation>
</comment>
<gene>
    <name evidence="20" type="primary">LOC111151701</name>
</gene>
<keyword evidence="4" id="KW-0132">Cell division</keyword>
<dbReference type="InterPro" id="IPR027640">
    <property type="entry name" value="Kinesin-like_fam"/>
</dbReference>
<keyword evidence="19" id="KW-1185">Reference proteome</keyword>
<sequence>MGLTKAGANYKRLSALGTSGWLGLRSCCSNPKGPRKRALTPPSFTMASQLCLPATPRLASLKPLKPPLGDVQVGICVAIQRSDGRIHLAVVTEIKRENSWVTVEWVEKGVKKGKKVDLETIFLLNPALASAEHPTASSLLPLSLGPSSAIGDQCTGARWIAAIPQKNETPSGDSLALRVPSNPCLMKRKKSPCLREIEKLQKQREKRRRLQLEIRAQRALNVNTGNPNYEIMRMIEEYRRHLDCSKVSSLEPREDHRICVCVRKRPLNQRETTMKDLDIITIPSDNVVLVHESKQKVDLTRYLENQTFCFDHAFDDTASNELVYQFTAQPLVESIFRKGMATCFAYGQTGSGKTHTMGGAFSGRDQDCSKGIYALVAQDVFLLLRTTAYEKLDLKVYGTFFEIYGGKVYDLLNWKKKLQVLEDGNQQIQVVGLQEQEVCSVEDVLNLVELGNSCRTSGQTSVNAHSSRSHAVFQIILKSGGKLHGKFSLVDLAGNERGADTAKANRKRQLEGAEINKSLLALKECIRALGQNKSHTPFRASKLTQVLRDSFIGQNSSTCMIATISPGMASCENTLNTLRYANRVKELTLDFRPHHRCLYPVGPEVPRMLENHITGSKTSLQGDGFIKISGDIQSEKEEQIKDIETSPTPLAEDTRTSWKESSQRPGKNIQETAGGVNCDVDFCIAQLLSILDQKIGILTEIQKKLKLLRADLQKKTKYGGASGKRSDLK</sequence>
<dbReference type="GO" id="GO:0007018">
    <property type="term" value="P:microtubule-based movement"/>
    <property type="evidence" value="ECO:0007669"/>
    <property type="project" value="InterPro"/>
</dbReference>
<dbReference type="KEGG" id="elk:111151701"/>
<evidence type="ECO:0000259" key="18">
    <source>
        <dbReference type="PROSITE" id="PS50067"/>
    </source>
</evidence>
<dbReference type="InterPro" id="IPR054473">
    <property type="entry name" value="KIF2A-like_N"/>
</dbReference>
<keyword evidence="9 16" id="KW-0175">Coiled coil</keyword>
<dbReference type="GO" id="GO:0051301">
    <property type="term" value="P:cell division"/>
    <property type="evidence" value="ECO:0007669"/>
    <property type="project" value="UniProtKB-KW"/>
</dbReference>
<dbReference type="Proteomes" id="UP000248482">
    <property type="component" value="Unplaced"/>
</dbReference>
<evidence type="ECO:0000256" key="7">
    <source>
        <dbReference type="ARBA" id="ARBA00022776"/>
    </source>
</evidence>
<keyword evidence="12" id="KW-0131">Cell cycle</keyword>
<feature type="compositionally biased region" description="Basic and acidic residues" evidence="17">
    <location>
        <begin position="652"/>
        <end position="662"/>
    </location>
</feature>
<comment type="similarity">
    <text evidence="13">Belongs to the TRAFAC class myosin-kinesin ATPase superfamily. Kinesin family. KIN-13 subfamily.</text>
</comment>
<dbReference type="GO" id="GO:0005874">
    <property type="term" value="C:microtubule"/>
    <property type="evidence" value="ECO:0007669"/>
    <property type="project" value="UniProtKB-KW"/>
</dbReference>
<dbReference type="GO" id="GO:0003777">
    <property type="term" value="F:microtubule motor activity"/>
    <property type="evidence" value="ECO:0007669"/>
    <property type="project" value="InterPro"/>
</dbReference>
<dbReference type="CDD" id="cd01367">
    <property type="entry name" value="KISc_KIF2_like"/>
    <property type="match status" value="1"/>
</dbReference>
<dbReference type="STRING" id="391180.A0A2Y9JXI7"/>
<protein>
    <recommendedName>
        <fullName evidence="15">Kinesin-like protein</fullName>
    </recommendedName>
</protein>
<organism evidence="19 20">
    <name type="scientific">Enhydra lutris kenyoni</name>
    <name type="common">northern sea otter</name>
    <dbReference type="NCBI Taxonomy" id="391180"/>
    <lineage>
        <taxon>Eukaryota</taxon>
        <taxon>Metazoa</taxon>
        <taxon>Chordata</taxon>
        <taxon>Craniata</taxon>
        <taxon>Vertebrata</taxon>
        <taxon>Euteleostomi</taxon>
        <taxon>Mammalia</taxon>
        <taxon>Eutheria</taxon>
        <taxon>Laurasiatheria</taxon>
        <taxon>Carnivora</taxon>
        <taxon>Caniformia</taxon>
        <taxon>Musteloidea</taxon>
        <taxon>Mustelidae</taxon>
        <taxon>Lutrinae</taxon>
        <taxon>Enhydra</taxon>
    </lineage>
</organism>
<evidence type="ECO:0000256" key="15">
    <source>
        <dbReference type="RuleBase" id="RU000394"/>
    </source>
</evidence>
<evidence type="ECO:0000256" key="14">
    <source>
        <dbReference type="PROSITE-ProRule" id="PRU00283"/>
    </source>
</evidence>
<evidence type="ECO:0000256" key="17">
    <source>
        <dbReference type="SAM" id="MobiDB-lite"/>
    </source>
</evidence>
<evidence type="ECO:0000256" key="13">
    <source>
        <dbReference type="ARBA" id="ARBA00061030"/>
    </source>
</evidence>
<dbReference type="Pfam" id="PF22923">
    <property type="entry name" value="KIF2A-like_1st"/>
    <property type="match status" value="1"/>
</dbReference>
<evidence type="ECO:0000256" key="16">
    <source>
        <dbReference type="SAM" id="Coils"/>
    </source>
</evidence>
<evidence type="ECO:0000256" key="9">
    <source>
        <dbReference type="ARBA" id="ARBA00023054"/>
    </source>
</evidence>
<keyword evidence="6 14" id="KW-0547">Nucleotide-binding</keyword>
<keyword evidence="5 15" id="KW-0493">Microtubule</keyword>
<dbReference type="InterPro" id="IPR027417">
    <property type="entry name" value="P-loop_NTPase"/>
</dbReference>
<dbReference type="GeneID" id="111151701"/>
<dbReference type="GO" id="GO:0007019">
    <property type="term" value="P:microtubule depolymerization"/>
    <property type="evidence" value="ECO:0007669"/>
    <property type="project" value="TreeGrafter"/>
</dbReference>
<dbReference type="InterPro" id="IPR036961">
    <property type="entry name" value="Kinesin_motor_dom_sf"/>
</dbReference>
<dbReference type="SUPFAM" id="SSF52540">
    <property type="entry name" value="P-loop containing nucleoside triphosphate hydrolases"/>
    <property type="match status" value="1"/>
</dbReference>
<dbReference type="FunFam" id="3.40.850.10:FF:000012">
    <property type="entry name" value="Kinesin-like protein"/>
    <property type="match status" value="1"/>
</dbReference>
<dbReference type="AlphaFoldDB" id="A0A2Y9JXI7"/>
<dbReference type="PANTHER" id="PTHR47971:SF24">
    <property type="entry name" value="KINESIN-LIKE PROTEIN"/>
    <property type="match status" value="1"/>
</dbReference>
<dbReference type="OrthoDB" id="3176171at2759"/>
<dbReference type="GO" id="GO:0008017">
    <property type="term" value="F:microtubule binding"/>
    <property type="evidence" value="ECO:0007669"/>
    <property type="project" value="InterPro"/>
</dbReference>
<feature type="region of interest" description="Disordered" evidence="17">
    <location>
        <begin position="637"/>
        <end position="671"/>
    </location>
</feature>
<evidence type="ECO:0000256" key="3">
    <source>
        <dbReference type="ARBA" id="ARBA00022490"/>
    </source>
</evidence>